<feature type="domain" description="HD-GYP" evidence="1">
    <location>
        <begin position="114"/>
        <end position="310"/>
    </location>
</feature>
<dbReference type="EMBL" id="BMOF01000011">
    <property type="protein sequence ID" value="GGJ96925.1"/>
    <property type="molecule type" value="Genomic_DNA"/>
</dbReference>
<dbReference type="Pfam" id="PF13487">
    <property type="entry name" value="HD_5"/>
    <property type="match status" value="1"/>
</dbReference>
<gene>
    <name evidence="2" type="ORF">GCM10007043_08390</name>
</gene>
<proteinExistence type="predicted"/>
<evidence type="ECO:0000313" key="2">
    <source>
        <dbReference type="EMBL" id="GGJ96925.1"/>
    </source>
</evidence>
<keyword evidence="3" id="KW-1185">Reference proteome</keyword>
<dbReference type="AlphaFoldDB" id="A0A8J3B5F9"/>
<accession>A0A8J3B5F9</accession>
<dbReference type="Proteomes" id="UP000637720">
    <property type="component" value="Unassembled WGS sequence"/>
</dbReference>
<dbReference type="InterPro" id="IPR003607">
    <property type="entry name" value="HD/PDEase_dom"/>
</dbReference>
<dbReference type="NCBIfam" id="TIGR00277">
    <property type="entry name" value="HDIG"/>
    <property type="match status" value="1"/>
</dbReference>
<dbReference type="SMART" id="SM00471">
    <property type="entry name" value="HDc"/>
    <property type="match status" value="1"/>
</dbReference>
<dbReference type="Gene3D" id="1.10.3210.10">
    <property type="entry name" value="Hypothetical protein af1432"/>
    <property type="match status" value="1"/>
</dbReference>
<dbReference type="CDD" id="cd00077">
    <property type="entry name" value="HDc"/>
    <property type="match status" value="1"/>
</dbReference>
<dbReference type="SUPFAM" id="SSF109604">
    <property type="entry name" value="HD-domain/PDEase-like"/>
    <property type="match status" value="1"/>
</dbReference>
<dbReference type="PROSITE" id="PS51832">
    <property type="entry name" value="HD_GYP"/>
    <property type="match status" value="1"/>
</dbReference>
<dbReference type="RefSeq" id="WP_054672413.1">
    <property type="nucleotide sequence ID" value="NZ_BMOF01000011.1"/>
</dbReference>
<dbReference type="InterPro" id="IPR006675">
    <property type="entry name" value="HDIG_dom"/>
</dbReference>
<organism evidence="2 3">
    <name type="scientific">Calditerricola satsumensis</name>
    <dbReference type="NCBI Taxonomy" id="373054"/>
    <lineage>
        <taxon>Bacteria</taxon>
        <taxon>Bacillati</taxon>
        <taxon>Bacillota</taxon>
        <taxon>Bacilli</taxon>
        <taxon>Bacillales</taxon>
        <taxon>Bacillaceae</taxon>
        <taxon>Calditerricola</taxon>
    </lineage>
</organism>
<reference evidence="2" key="2">
    <citation type="submission" date="2020-09" db="EMBL/GenBank/DDBJ databases">
        <authorList>
            <person name="Sun Q."/>
            <person name="Ohkuma M."/>
        </authorList>
    </citation>
    <scope>NUCLEOTIDE SEQUENCE</scope>
    <source>
        <strain evidence="2">JCM 14719</strain>
    </source>
</reference>
<name>A0A8J3B5F9_9BACI</name>
<dbReference type="InterPro" id="IPR037522">
    <property type="entry name" value="HD_GYP_dom"/>
</dbReference>
<evidence type="ECO:0000259" key="1">
    <source>
        <dbReference type="PROSITE" id="PS51832"/>
    </source>
</evidence>
<evidence type="ECO:0000313" key="3">
    <source>
        <dbReference type="Proteomes" id="UP000637720"/>
    </source>
</evidence>
<sequence>MRLVFLDEIRPGAVLARPVYNERGAVLLAAGVELTDDLIARLKARGIGRVYVRDPRTADVEARGHLNDETVRYALSELRRVAELLLDDRQQFHRALRAGKIATQVSDVVDTLLTEVRQSSRAVFLLSDLYAQDTPLFLHSLHVAVYTLVLALALGFPERDVREIALGALLHDIGKLLIPREILDKPGRLTDEEFAVVKQHPVLGFELLRKGEGISLPVAHCAFQHHERLDGSGYPRGLKEDEIHRYAKVLMVADVFEALTAHRVYRRAMLPHEALELLEGEAGAKLPANVVRCLRDHIVLYPIGVTVRLNTGEEGVVVDTNTRSADRPVVRVLRDPSGRDLPEAEVYEVDLSKHPDRRIVSCQAR</sequence>
<protein>
    <submittedName>
        <fullName evidence="2">Phosphodiesterase</fullName>
    </submittedName>
</protein>
<comment type="caution">
    <text evidence="2">The sequence shown here is derived from an EMBL/GenBank/DDBJ whole genome shotgun (WGS) entry which is preliminary data.</text>
</comment>
<dbReference type="PANTHER" id="PTHR43155:SF2">
    <property type="entry name" value="CYCLIC DI-GMP PHOSPHODIESTERASE PA4108"/>
    <property type="match status" value="1"/>
</dbReference>
<reference evidence="2" key="1">
    <citation type="journal article" date="2014" name="Int. J. Syst. Evol. Microbiol.">
        <title>Complete genome sequence of Corynebacterium casei LMG S-19264T (=DSM 44701T), isolated from a smear-ripened cheese.</title>
        <authorList>
            <consortium name="US DOE Joint Genome Institute (JGI-PGF)"/>
            <person name="Walter F."/>
            <person name="Albersmeier A."/>
            <person name="Kalinowski J."/>
            <person name="Ruckert C."/>
        </authorList>
    </citation>
    <scope>NUCLEOTIDE SEQUENCE</scope>
    <source>
        <strain evidence="2">JCM 14719</strain>
    </source>
</reference>
<dbReference type="PANTHER" id="PTHR43155">
    <property type="entry name" value="CYCLIC DI-GMP PHOSPHODIESTERASE PA4108-RELATED"/>
    <property type="match status" value="1"/>
</dbReference>